<dbReference type="GO" id="GO:0051304">
    <property type="term" value="P:chromosome separation"/>
    <property type="evidence" value="ECO:0007669"/>
    <property type="project" value="InterPro"/>
</dbReference>
<dbReference type="Proteomes" id="UP001141619">
    <property type="component" value="Unassembled WGS sequence"/>
</dbReference>
<evidence type="ECO:0000256" key="1">
    <source>
        <dbReference type="ARBA" id="ARBA00022490"/>
    </source>
</evidence>
<dbReference type="PANTHER" id="PTHR34298">
    <property type="entry name" value="SEGREGATION AND CONDENSATION PROTEIN B"/>
    <property type="match status" value="1"/>
</dbReference>
<organism evidence="6 7">
    <name type="scientific">Govanella unica</name>
    <dbReference type="NCBI Taxonomy" id="2975056"/>
    <lineage>
        <taxon>Bacteria</taxon>
        <taxon>Pseudomonadati</taxon>
        <taxon>Pseudomonadota</taxon>
        <taxon>Alphaproteobacteria</taxon>
        <taxon>Emcibacterales</taxon>
        <taxon>Govanellaceae</taxon>
        <taxon>Govanella</taxon>
    </lineage>
</organism>
<keyword evidence="2" id="KW-0132">Cell division</keyword>
<accession>A0A9X3TX45</accession>
<dbReference type="Gene3D" id="1.10.10.10">
    <property type="entry name" value="Winged helix-like DNA-binding domain superfamily/Winged helix DNA-binding domain"/>
    <property type="match status" value="2"/>
</dbReference>
<dbReference type="EMBL" id="JANWOI010000002">
    <property type="protein sequence ID" value="MDA5193319.1"/>
    <property type="molecule type" value="Genomic_DNA"/>
</dbReference>
<evidence type="ECO:0000256" key="5">
    <source>
        <dbReference type="SAM" id="MobiDB-lite"/>
    </source>
</evidence>
<evidence type="ECO:0000313" key="6">
    <source>
        <dbReference type="EMBL" id="MDA5193319.1"/>
    </source>
</evidence>
<protein>
    <submittedName>
        <fullName evidence="6">SMC-Scp complex subunit ScpB</fullName>
    </submittedName>
</protein>
<name>A0A9X3TX45_9PROT</name>
<dbReference type="GO" id="GO:0051301">
    <property type="term" value="P:cell division"/>
    <property type="evidence" value="ECO:0007669"/>
    <property type="project" value="UniProtKB-KW"/>
</dbReference>
<dbReference type="SUPFAM" id="SSF46785">
    <property type="entry name" value="Winged helix' DNA-binding domain"/>
    <property type="match status" value="2"/>
</dbReference>
<proteinExistence type="predicted"/>
<reference evidence="6" key="1">
    <citation type="submission" date="2022-08" db="EMBL/GenBank/DDBJ databases">
        <authorList>
            <person name="Vandamme P."/>
            <person name="Hettiarachchi A."/>
            <person name="Peeters C."/>
            <person name="Cnockaert M."/>
            <person name="Carlier A."/>
        </authorList>
    </citation>
    <scope>NUCLEOTIDE SEQUENCE</scope>
    <source>
        <strain evidence="6">LMG 31809</strain>
    </source>
</reference>
<evidence type="ECO:0000313" key="7">
    <source>
        <dbReference type="Proteomes" id="UP001141619"/>
    </source>
</evidence>
<evidence type="ECO:0000256" key="3">
    <source>
        <dbReference type="ARBA" id="ARBA00022829"/>
    </source>
</evidence>
<dbReference type="PANTHER" id="PTHR34298:SF2">
    <property type="entry name" value="SEGREGATION AND CONDENSATION PROTEIN B"/>
    <property type="match status" value="1"/>
</dbReference>
<keyword evidence="7" id="KW-1185">Reference proteome</keyword>
<dbReference type="AlphaFoldDB" id="A0A9X3TX45"/>
<dbReference type="InterPro" id="IPR005234">
    <property type="entry name" value="ScpB_csome_segregation"/>
</dbReference>
<evidence type="ECO:0000256" key="4">
    <source>
        <dbReference type="ARBA" id="ARBA00023306"/>
    </source>
</evidence>
<evidence type="ECO:0000256" key="2">
    <source>
        <dbReference type="ARBA" id="ARBA00022618"/>
    </source>
</evidence>
<dbReference type="NCBIfam" id="TIGR00281">
    <property type="entry name" value="SMC-Scp complex subunit ScpB"/>
    <property type="match status" value="1"/>
</dbReference>
<keyword evidence="4" id="KW-0131">Cell cycle</keyword>
<reference evidence="6" key="2">
    <citation type="journal article" date="2023" name="Syst. Appl. Microbiol.">
        <title>Govania unica gen. nov., sp. nov., a rare biosphere bacterium that represents a novel family in the class Alphaproteobacteria.</title>
        <authorList>
            <person name="Vandamme P."/>
            <person name="Peeters C."/>
            <person name="Hettiarachchi A."/>
            <person name="Cnockaert M."/>
            <person name="Carlier A."/>
        </authorList>
    </citation>
    <scope>NUCLEOTIDE SEQUENCE</scope>
    <source>
        <strain evidence="6">LMG 31809</strain>
    </source>
</reference>
<dbReference type="InterPro" id="IPR036388">
    <property type="entry name" value="WH-like_DNA-bd_sf"/>
</dbReference>
<keyword evidence="3" id="KW-0159">Chromosome partition</keyword>
<gene>
    <name evidence="6" type="primary">scpB</name>
    <name evidence="6" type="ORF">NYP16_05035</name>
</gene>
<comment type="caution">
    <text evidence="6">The sequence shown here is derived from an EMBL/GenBank/DDBJ whole genome shotgun (WGS) entry which is preliminary data.</text>
</comment>
<sequence>MALHEYLRTVEALLFASAAPLSEHDLQSRLPEDVDAGALLQELQAHYAPRGVNLVEVGGKWLFRTAPDLAFLLRKEVEEPRKLSRAAVETLAIIAYQQPVTRAEIEDIRGVSLSKGTVDVLMEAGWVRPRGRRKVPGRPLMYGTTEDFLVHFGLETVKDLPGIEELRAAGLLDHVNLGVLDLQSTEDDTEDEEPVFPGFEPEDDAETGDEDQDADSAEDQTSGETGH</sequence>
<feature type="compositionally biased region" description="Acidic residues" evidence="5">
    <location>
        <begin position="184"/>
        <end position="218"/>
    </location>
</feature>
<feature type="region of interest" description="Disordered" evidence="5">
    <location>
        <begin position="184"/>
        <end position="227"/>
    </location>
</feature>
<dbReference type="RefSeq" id="WP_274943022.1">
    <property type="nucleotide sequence ID" value="NZ_JANWOI010000002.1"/>
</dbReference>
<keyword evidence="1" id="KW-0963">Cytoplasm</keyword>
<dbReference type="Pfam" id="PF04079">
    <property type="entry name" value="SMC_ScpB"/>
    <property type="match status" value="1"/>
</dbReference>
<dbReference type="InterPro" id="IPR036390">
    <property type="entry name" value="WH_DNA-bd_sf"/>
</dbReference>